<gene>
    <name evidence="1" type="ORF">IX39_20285</name>
</gene>
<protein>
    <submittedName>
        <fullName evidence="1">Uncharacterized protein</fullName>
    </submittedName>
</protein>
<proteinExistence type="predicted"/>
<dbReference type="Proteomes" id="UP000028713">
    <property type="component" value="Unassembled WGS sequence"/>
</dbReference>
<keyword evidence="2" id="KW-1185">Reference proteome</keyword>
<evidence type="ECO:0000313" key="1">
    <source>
        <dbReference type="EMBL" id="KFE97340.1"/>
    </source>
</evidence>
<comment type="caution">
    <text evidence="1">The sequence shown here is derived from an EMBL/GenBank/DDBJ whole genome shotgun (WGS) entry which is preliminary data.</text>
</comment>
<name>A0A085YYS7_9FLAO</name>
<organism evidence="1 2">
    <name type="scientific">Chryseobacterium formosense</name>
    <dbReference type="NCBI Taxonomy" id="236814"/>
    <lineage>
        <taxon>Bacteria</taxon>
        <taxon>Pseudomonadati</taxon>
        <taxon>Bacteroidota</taxon>
        <taxon>Flavobacteriia</taxon>
        <taxon>Flavobacteriales</taxon>
        <taxon>Weeksellaceae</taxon>
        <taxon>Chryseobacterium group</taxon>
        <taxon>Chryseobacterium</taxon>
    </lineage>
</organism>
<dbReference type="EMBL" id="JPRP01000006">
    <property type="protein sequence ID" value="KFE97340.1"/>
    <property type="molecule type" value="Genomic_DNA"/>
</dbReference>
<dbReference type="RefSeq" id="WP_034679727.1">
    <property type="nucleotide sequence ID" value="NZ_FPAP01000008.1"/>
</dbReference>
<dbReference type="AlphaFoldDB" id="A0A085YYS7"/>
<sequence length="127" mass="14458">MKKTTVYSATAVFALTLILSSFQISKGRHLYRNQWPIPAQKNLQIKNSSKENLNVVLYNTSKTDDLKYVTNKNQTKVLPKNDSVVTKIDFKNELYVVNSSSKESNFKIKIINNSGKIKTAITDKIMK</sequence>
<reference evidence="1 2" key="1">
    <citation type="submission" date="2014-07" db="EMBL/GenBank/DDBJ databases">
        <title>Genome of Chryseobacterium formosense LMG 24722.</title>
        <authorList>
            <person name="Pipes S.E."/>
            <person name="Stropko S.J."/>
            <person name="Newman J.D."/>
        </authorList>
    </citation>
    <scope>NUCLEOTIDE SEQUENCE [LARGE SCALE GENOMIC DNA]</scope>
    <source>
        <strain evidence="1 2">LMG 24722</strain>
    </source>
</reference>
<dbReference type="OrthoDB" id="1273381at2"/>
<accession>A0A085YYS7</accession>
<dbReference type="eggNOG" id="ENOG50300AR">
    <property type="taxonomic scope" value="Bacteria"/>
</dbReference>
<evidence type="ECO:0000313" key="2">
    <source>
        <dbReference type="Proteomes" id="UP000028713"/>
    </source>
</evidence>